<dbReference type="Pfam" id="PF00211">
    <property type="entry name" value="Guanylate_cyc"/>
    <property type="match status" value="1"/>
</dbReference>
<dbReference type="InterPro" id="IPR001054">
    <property type="entry name" value="A/G_cyclase"/>
</dbReference>
<dbReference type="SMART" id="SM00044">
    <property type="entry name" value="CYCc"/>
    <property type="match status" value="1"/>
</dbReference>
<dbReference type="KEGG" id="fsl:EJO69_11310"/>
<dbReference type="Proteomes" id="UP000270021">
    <property type="component" value="Chromosome"/>
</dbReference>
<dbReference type="CDD" id="cd07302">
    <property type="entry name" value="CHD"/>
    <property type="match status" value="1"/>
</dbReference>
<dbReference type="AlphaFoldDB" id="A0A3Q8WUR9"/>
<dbReference type="GO" id="GO:0009190">
    <property type="term" value="P:cyclic nucleotide biosynthetic process"/>
    <property type="evidence" value="ECO:0007669"/>
    <property type="project" value="InterPro"/>
</dbReference>
<gene>
    <name evidence="3" type="ORF">EJO69_11310</name>
</gene>
<organism evidence="3 4">
    <name type="scientific">Flaviflexus salsibiostraticola</name>
    <dbReference type="NCBI Taxonomy" id="1282737"/>
    <lineage>
        <taxon>Bacteria</taxon>
        <taxon>Bacillati</taxon>
        <taxon>Actinomycetota</taxon>
        <taxon>Actinomycetes</taxon>
        <taxon>Actinomycetales</taxon>
        <taxon>Actinomycetaceae</taxon>
        <taxon>Flaviflexus</taxon>
    </lineage>
</organism>
<evidence type="ECO:0000259" key="2">
    <source>
        <dbReference type="PROSITE" id="PS50125"/>
    </source>
</evidence>
<dbReference type="InterPro" id="IPR029787">
    <property type="entry name" value="Nucleotide_cyclase"/>
</dbReference>
<comment type="similarity">
    <text evidence="1">Belongs to the adenylyl cyclase class-3 family.</text>
</comment>
<dbReference type="InterPro" id="IPR050697">
    <property type="entry name" value="Adenylyl/Guanylyl_Cyclase_3/4"/>
</dbReference>
<accession>A0A3Q8WUR9</accession>
<evidence type="ECO:0000313" key="4">
    <source>
        <dbReference type="Proteomes" id="UP000270021"/>
    </source>
</evidence>
<evidence type="ECO:0000313" key="3">
    <source>
        <dbReference type="EMBL" id="AZN30824.1"/>
    </source>
</evidence>
<dbReference type="EMBL" id="CP034438">
    <property type="protein sequence ID" value="AZN30824.1"/>
    <property type="molecule type" value="Genomic_DNA"/>
</dbReference>
<dbReference type="Gene3D" id="3.30.70.1230">
    <property type="entry name" value="Nucleotide cyclase"/>
    <property type="match status" value="1"/>
</dbReference>
<dbReference type="PROSITE" id="PS50125">
    <property type="entry name" value="GUANYLATE_CYCLASE_2"/>
    <property type="match status" value="1"/>
</dbReference>
<dbReference type="GO" id="GO:0035556">
    <property type="term" value="P:intracellular signal transduction"/>
    <property type="evidence" value="ECO:0007669"/>
    <property type="project" value="InterPro"/>
</dbReference>
<dbReference type="OrthoDB" id="310836at2"/>
<feature type="domain" description="Guanylate cyclase" evidence="2">
    <location>
        <begin position="183"/>
        <end position="292"/>
    </location>
</feature>
<dbReference type="PANTHER" id="PTHR43081">
    <property type="entry name" value="ADENYLATE CYCLASE, TERMINAL-DIFFERENTIATION SPECIFIC-RELATED"/>
    <property type="match status" value="1"/>
</dbReference>
<dbReference type="SUPFAM" id="SSF55073">
    <property type="entry name" value="Nucleotide cyclase"/>
    <property type="match status" value="1"/>
</dbReference>
<protein>
    <submittedName>
        <fullName evidence="3">Adenylate/guanylate cyclase domain-containing protein</fullName>
    </submittedName>
</protein>
<proteinExistence type="inferred from homology"/>
<dbReference type="GO" id="GO:0004016">
    <property type="term" value="F:adenylate cyclase activity"/>
    <property type="evidence" value="ECO:0007669"/>
    <property type="project" value="UniProtKB-ARBA"/>
</dbReference>
<dbReference type="RefSeq" id="WP_126041904.1">
    <property type="nucleotide sequence ID" value="NZ_CP034438.1"/>
</dbReference>
<name>A0A3Q8WUR9_9ACTO</name>
<sequence>MTRDTDLERTRLTVEARANSLLNGQPQFTLVEAAERLAVEPRIVRRFWTAMGFPAIEDEENDRIFTGFDIEMMRRHFDKLSAGQLDATTLNSLVLAQGHMADRLALWQHEALVEFAQTTFEIDDIAARYWVIDHIDDYLQLLEDQMRYVWRRHMAAFLRRSDLELRRRGPEKDTPDLMPLQRAVGFIDLVAFTSKSRELGSDQLVTFIRDFEFTCREIITENGARLVKTLGDAVIFIADDVKIGAKVVTELVHQLGRIEGMLPVRASLLWGRVVSSFGDIFGPTVNLASRLVDIADEGTILIDRATYTALGDAGRSTYMVLPYGQQELGGTGKVEIFELKRFR</sequence>
<evidence type="ECO:0000256" key="1">
    <source>
        <dbReference type="ARBA" id="ARBA00005381"/>
    </source>
</evidence>
<reference evidence="3 4" key="1">
    <citation type="submission" date="2018-12" db="EMBL/GenBank/DDBJ databases">
        <title>Complete genome sequence of Flaviflexus salsibiostraticola KCTC 33148.</title>
        <authorList>
            <person name="Bae J.-W."/>
        </authorList>
    </citation>
    <scope>NUCLEOTIDE SEQUENCE [LARGE SCALE GENOMIC DNA]</scope>
    <source>
        <strain evidence="3 4">KCTC 33148</strain>
    </source>
</reference>
<keyword evidence="4" id="KW-1185">Reference proteome</keyword>
<dbReference type="PANTHER" id="PTHR43081:SF1">
    <property type="entry name" value="ADENYLATE CYCLASE, TERMINAL-DIFFERENTIATION SPECIFIC"/>
    <property type="match status" value="1"/>
</dbReference>